<comment type="function">
    <text evidence="1 10">Catalyzes the reversible adenylation of nicotinate mononucleotide (NaMN) to nicotinic acid adenine dinucleotide (NaAD).</text>
</comment>
<comment type="similarity">
    <text evidence="10">Belongs to the NadD family.</text>
</comment>
<dbReference type="EMBL" id="JAYJLD010000003">
    <property type="protein sequence ID" value="MEB3100744.1"/>
    <property type="molecule type" value="Genomic_DNA"/>
</dbReference>
<keyword evidence="7 10" id="KW-0067">ATP-binding</keyword>
<feature type="domain" description="Cytidyltransferase-like" evidence="11">
    <location>
        <begin position="5"/>
        <end position="168"/>
    </location>
</feature>
<evidence type="ECO:0000259" key="11">
    <source>
        <dbReference type="Pfam" id="PF01467"/>
    </source>
</evidence>
<dbReference type="GO" id="GO:0004515">
    <property type="term" value="F:nicotinate-nucleotide adenylyltransferase activity"/>
    <property type="evidence" value="ECO:0007669"/>
    <property type="project" value="UniProtKB-EC"/>
</dbReference>
<keyword evidence="8 10" id="KW-0520">NAD</keyword>
<keyword evidence="13" id="KW-1185">Reference proteome</keyword>
<dbReference type="SUPFAM" id="SSF52374">
    <property type="entry name" value="Nucleotidylyl transferase"/>
    <property type="match status" value="1"/>
</dbReference>
<name>A0ABU5ZE17_9BACL</name>
<dbReference type="EC" id="2.7.7.18" evidence="10"/>
<keyword evidence="5 10" id="KW-0548">Nucleotidyltransferase</keyword>
<evidence type="ECO:0000256" key="8">
    <source>
        <dbReference type="ARBA" id="ARBA00023027"/>
    </source>
</evidence>
<comment type="caution">
    <text evidence="12">The sequence shown here is derived from an EMBL/GenBank/DDBJ whole genome shotgun (WGS) entry which is preliminary data.</text>
</comment>
<dbReference type="Pfam" id="PF01467">
    <property type="entry name" value="CTP_transf_like"/>
    <property type="match status" value="1"/>
</dbReference>
<dbReference type="NCBIfam" id="NF000841">
    <property type="entry name" value="PRK00071.1-4"/>
    <property type="match status" value="1"/>
</dbReference>
<sequence length="195" mass="22325">MRIGIMGGTFNPIHLGHLIAAEQARDGMGLQEVWFLPSNIPPHKEPETGAAAEQRLEMVRRAVSGHPQFRVNDLELRLGGKSYSVNTVAELQKQHPDHEFYFIIGGDMVQYLPNWHRIEELVRKVFFIGLQRAGTTLDPDSLPDWIREKVVMIPMPMIQISSTDIRGRFAEKQSIRYLVPDEVRSYIEENGLYES</sequence>
<evidence type="ECO:0000256" key="2">
    <source>
        <dbReference type="ARBA" id="ARBA00005019"/>
    </source>
</evidence>
<evidence type="ECO:0000256" key="9">
    <source>
        <dbReference type="ARBA" id="ARBA00048721"/>
    </source>
</evidence>
<dbReference type="InterPro" id="IPR004821">
    <property type="entry name" value="Cyt_trans-like"/>
</dbReference>
<reference evidence="12" key="1">
    <citation type="submission" date="2023-12" db="EMBL/GenBank/DDBJ databases">
        <title>Fervidustalea candida gen. nov., sp. nov., a novel member of the family Paenibacillaceae isolated from a geothermal area.</title>
        <authorList>
            <person name="Li W.-J."/>
            <person name="Jiao J.-Y."/>
            <person name="Chen Y."/>
        </authorList>
    </citation>
    <scope>NUCLEOTIDE SEQUENCE</scope>
    <source>
        <strain evidence="12">SYSU GA230002</strain>
    </source>
</reference>
<dbReference type="PANTHER" id="PTHR39321">
    <property type="entry name" value="NICOTINATE-NUCLEOTIDE ADENYLYLTRANSFERASE-RELATED"/>
    <property type="match status" value="1"/>
</dbReference>
<protein>
    <recommendedName>
        <fullName evidence="10">Probable nicotinate-nucleotide adenylyltransferase</fullName>
        <ecNumber evidence="10">2.7.7.18</ecNumber>
    </recommendedName>
    <alternativeName>
        <fullName evidence="10">Deamido-NAD(+) diphosphorylase</fullName>
    </alternativeName>
    <alternativeName>
        <fullName evidence="10">Deamido-NAD(+) pyrophosphorylase</fullName>
    </alternativeName>
    <alternativeName>
        <fullName evidence="10">Nicotinate mononucleotide adenylyltransferase</fullName>
        <shortName evidence="10">NaMN adenylyltransferase</shortName>
    </alternativeName>
</protein>
<organism evidence="12 13">
    <name type="scientific">Ferviditalea candida</name>
    <dbReference type="NCBI Taxonomy" id="3108399"/>
    <lineage>
        <taxon>Bacteria</taxon>
        <taxon>Bacillati</taxon>
        <taxon>Bacillota</taxon>
        <taxon>Bacilli</taxon>
        <taxon>Bacillales</taxon>
        <taxon>Paenibacillaceae</taxon>
        <taxon>Ferviditalea</taxon>
    </lineage>
</organism>
<evidence type="ECO:0000256" key="7">
    <source>
        <dbReference type="ARBA" id="ARBA00022840"/>
    </source>
</evidence>
<dbReference type="PANTHER" id="PTHR39321:SF3">
    <property type="entry name" value="PHOSPHOPANTETHEINE ADENYLYLTRANSFERASE"/>
    <property type="match status" value="1"/>
</dbReference>
<dbReference type="Proteomes" id="UP001310386">
    <property type="component" value="Unassembled WGS sequence"/>
</dbReference>
<evidence type="ECO:0000256" key="1">
    <source>
        <dbReference type="ARBA" id="ARBA00002324"/>
    </source>
</evidence>
<dbReference type="HAMAP" id="MF_00244">
    <property type="entry name" value="NaMN_adenylyltr"/>
    <property type="match status" value="1"/>
</dbReference>
<dbReference type="InterPro" id="IPR005248">
    <property type="entry name" value="NadD/NMNAT"/>
</dbReference>
<gene>
    <name evidence="10" type="primary">nadD</name>
    <name evidence="12" type="ORF">VF724_03620</name>
</gene>
<comment type="pathway">
    <text evidence="2 10">Cofactor biosynthesis; NAD(+) biosynthesis; deamido-NAD(+) from nicotinate D-ribonucleotide: step 1/1.</text>
</comment>
<dbReference type="NCBIfam" id="TIGR00125">
    <property type="entry name" value="cyt_tran_rel"/>
    <property type="match status" value="1"/>
</dbReference>
<evidence type="ECO:0000313" key="13">
    <source>
        <dbReference type="Proteomes" id="UP001310386"/>
    </source>
</evidence>
<dbReference type="InterPro" id="IPR014729">
    <property type="entry name" value="Rossmann-like_a/b/a_fold"/>
</dbReference>
<evidence type="ECO:0000256" key="5">
    <source>
        <dbReference type="ARBA" id="ARBA00022695"/>
    </source>
</evidence>
<keyword evidence="6 10" id="KW-0547">Nucleotide-binding</keyword>
<evidence type="ECO:0000256" key="10">
    <source>
        <dbReference type="HAMAP-Rule" id="MF_00244"/>
    </source>
</evidence>
<dbReference type="NCBIfam" id="TIGR00482">
    <property type="entry name" value="nicotinate (nicotinamide) nucleotide adenylyltransferase"/>
    <property type="match status" value="1"/>
</dbReference>
<evidence type="ECO:0000256" key="3">
    <source>
        <dbReference type="ARBA" id="ARBA00022642"/>
    </source>
</evidence>
<accession>A0ABU5ZE17</accession>
<evidence type="ECO:0000256" key="4">
    <source>
        <dbReference type="ARBA" id="ARBA00022679"/>
    </source>
</evidence>
<dbReference type="NCBIfam" id="NF000840">
    <property type="entry name" value="PRK00071.1-3"/>
    <property type="match status" value="1"/>
</dbReference>
<dbReference type="Gene3D" id="3.40.50.620">
    <property type="entry name" value="HUPs"/>
    <property type="match status" value="1"/>
</dbReference>
<evidence type="ECO:0000256" key="6">
    <source>
        <dbReference type="ARBA" id="ARBA00022741"/>
    </source>
</evidence>
<comment type="catalytic activity">
    <reaction evidence="9 10">
        <text>nicotinate beta-D-ribonucleotide + ATP + H(+) = deamido-NAD(+) + diphosphate</text>
        <dbReference type="Rhea" id="RHEA:22860"/>
        <dbReference type="ChEBI" id="CHEBI:15378"/>
        <dbReference type="ChEBI" id="CHEBI:30616"/>
        <dbReference type="ChEBI" id="CHEBI:33019"/>
        <dbReference type="ChEBI" id="CHEBI:57502"/>
        <dbReference type="ChEBI" id="CHEBI:58437"/>
        <dbReference type="EC" id="2.7.7.18"/>
    </reaction>
</comment>
<dbReference type="RefSeq" id="WP_371752857.1">
    <property type="nucleotide sequence ID" value="NZ_JAYJLD010000003.1"/>
</dbReference>
<dbReference type="CDD" id="cd02165">
    <property type="entry name" value="NMNAT"/>
    <property type="match status" value="1"/>
</dbReference>
<keyword evidence="3 10" id="KW-0662">Pyridine nucleotide biosynthesis</keyword>
<proteinExistence type="inferred from homology"/>
<keyword evidence="4 10" id="KW-0808">Transferase</keyword>
<evidence type="ECO:0000313" key="12">
    <source>
        <dbReference type="EMBL" id="MEB3100744.1"/>
    </source>
</evidence>